<protein>
    <submittedName>
        <fullName evidence="2">Uncharacterized protein</fullName>
    </submittedName>
</protein>
<reference evidence="2 3" key="1">
    <citation type="submission" date="2024-09" db="EMBL/GenBank/DDBJ databases">
        <title>Rethinking Asexuality: The Enigmatic Case of Functional Sexual Genes in Lepraria (Stereocaulaceae).</title>
        <authorList>
            <person name="Doellman M."/>
            <person name="Sun Y."/>
            <person name="Barcenas-Pena A."/>
            <person name="Lumbsch H.T."/>
            <person name="Grewe F."/>
        </authorList>
    </citation>
    <scope>NUCLEOTIDE SEQUENCE [LARGE SCALE GENOMIC DNA]</scope>
    <source>
        <strain evidence="2 3">Mercado 3170</strain>
    </source>
</reference>
<feature type="region of interest" description="Disordered" evidence="1">
    <location>
        <begin position="104"/>
        <end position="144"/>
    </location>
</feature>
<proteinExistence type="predicted"/>
<organism evidence="2 3">
    <name type="scientific">Stereocaulon virgatum</name>
    <dbReference type="NCBI Taxonomy" id="373712"/>
    <lineage>
        <taxon>Eukaryota</taxon>
        <taxon>Fungi</taxon>
        <taxon>Dikarya</taxon>
        <taxon>Ascomycota</taxon>
        <taxon>Pezizomycotina</taxon>
        <taxon>Lecanoromycetes</taxon>
        <taxon>OSLEUM clade</taxon>
        <taxon>Lecanoromycetidae</taxon>
        <taxon>Lecanorales</taxon>
        <taxon>Lecanorineae</taxon>
        <taxon>Stereocaulaceae</taxon>
        <taxon>Stereocaulon</taxon>
    </lineage>
</organism>
<gene>
    <name evidence="2" type="ORF">N7G274_000145</name>
</gene>
<dbReference type="Proteomes" id="UP001590950">
    <property type="component" value="Unassembled WGS sequence"/>
</dbReference>
<feature type="compositionally biased region" description="Basic and acidic residues" evidence="1">
    <location>
        <begin position="123"/>
        <end position="144"/>
    </location>
</feature>
<accession>A0ABR4ARU5</accession>
<evidence type="ECO:0000256" key="1">
    <source>
        <dbReference type="SAM" id="MobiDB-lite"/>
    </source>
</evidence>
<sequence>MSWFWGKPLSEQYSIRYNGLRTNRQPIYNSQYRIGSSVWSRYDYNTQYHGQTPETYYIKEGRYNHEGVPEYLLRKANGQEVYGRRGRQEQDGWWLASDLKIVPAAQDRPPGYDNVKGKGGYSYRKDDRDGDERGPPPPYRERAS</sequence>
<dbReference type="EMBL" id="JBEFKJ010000001">
    <property type="protein sequence ID" value="KAL2048234.1"/>
    <property type="molecule type" value="Genomic_DNA"/>
</dbReference>
<evidence type="ECO:0000313" key="3">
    <source>
        <dbReference type="Proteomes" id="UP001590950"/>
    </source>
</evidence>
<evidence type="ECO:0000313" key="2">
    <source>
        <dbReference type="EMBL" id="KAL2048234.1"/>
    </source>
</evidence>
<keyword evidence="3" id="KW-1185">Reference proteome</keyword>
<name>A0ABR4ARU5_9LECA</name>
<comment type="caution">
    <text evidence="2">The sequence shown here is derived from an EMBL/GenBank/DDBJ whole genome shotgun (WGS) entry which is preliminary data.</text>
</comment>